<dbReference type="PATRIC" id="fig|28108.53.peg.2368"/>
<dbReference type="Proteomes" id="UP000063991">
    <property type="component" value="Chromosome"/>
</dbReference>
<accession>A0A126Q0M0</accession>
<keyword evidence="4" id="KW-1185">Reference proteome</keyword>
<dbReference type="EMBL" id="MIPY01000014">
    <property type="protein sequence ID" value="OES31436.1"/>
    <property type="molecule type" value="Genomic_DNA"/>
</dbReference>
<reference evidence="1 3" key="1">
    <citation type="submission" date="2015-12" db="EMBL/GenBank/DDBJ databases">
        <authorList>
            <person name="Shamseldin A."/>
            <person name="Moawad H."/>
            <person name="Abd El-Rahim W.M."/>
            <person name="Sadowsky M.J."/>
        </authorList>
    </citation>
    <scope>NUCLEOTIDE SEQUENCE [LARGE SCALE GENOMIC DNA]</scope>
    <source>
        <strain evidence="1 3">D7</strain>
    </source>
</reference>
<dbReference type="AlphaFoldDB" id="A0A126Q0M0"/>
<organism evidence="1 3">
    <name type="scientific">Alteromonas macleodii</name>
    <name type="common">Pseudoalteromonas macleodii</name>
    <dbReference type="NCBI Taxonomy" id="28108"/>
    <lineage>
        <taxon>Bacteria</taxon>
        <taxon>Pseudomonadati</taxon>
        <taxon>Pseudomonadota</taxon>
        <taxon>Gammaproteobacteria</taxon>
        <taxon>Alteromonadales</taxon>
        <taxon>Alteromonadaceae</taxon>
        <taxon>Alteromonas/Salinimonas group</taxon>
        <taxon>Alteromonas</taxon>
    </lineage>
</organism>
<dbReference type="EMBL" id="CP014323">
    <property type="protein sequence ID" value="AMJ98813.1"/>
    <property type="molecule type" value="Genomic_DNA"/>
</dbReference>
<dbReference type="Proteomes" id="UP000095392">
    <property type="component" value="Unassembled WGS sequence"/>
</dbReference>
<name>A0A126Q0M0_ALTMA</name>
<evidence type="ECO:0000313" key="2">
    <source>
        <dbReference type="EMBL" id="OES31436.1"/>
    </source>
</evidence>
<gene>
    <name evidence="1" type="ORF">AVL55_11930</name>
    <name evidence="2" type="ORF">BFV95_2406</name>
</gene>
<evidence type="ECO:0000313" key="1">
    <source>
        <dbReference type="EMBL" id="AMJ98813.1"/>
    </source>
</evidence>
<evidence type="ECO:0000313" key="4">
    <source>
        <dbReference type="Proteomes" id="UP000095392"/>
    </source>
</evidence>
<reference evidence="2 4" key="2">
    <citation type="submission" date="2016-09" db="EMBL/GenBank/DDBJ databases">
        <title>Draft Genome Sequence of four Alteromonas macleodii strains isolated from copper coupons and grown long-term at elevated copper levels.</title>
        <authorList>
            <person name="Cusick K."/>
            <person name="Dale J."/>
            <person name="Little B."/>
            <person name="Biffinger J."/>
        </authorList>
    </citation>
    <scope>NUCLEOTIDE SEQUENCE [LARGE SCALE GENOMIC DNA]</scope>
    <source>
        <strain evidence="2 4">KCP01</strain>
    </source>
</reference>
<evidence type="ECO:0000313" key="3">
    <source>
        <dbReference type="Proteomes" id="UP000063991"/>
    </source>
</evidence>
<protein>
    <submittedName>
        <fullName evidence="1">Uncharacterized protein</fullName>
    </submittedName>
</protein>
<proteinExistence type="predicted"/>
<sequence>MISQTSNKPYFLLKNKLFKQAFTFYATNNKALEAKFSFLIDLAFESLWSYLLEKRGKYRRFTTL</sequence>